<organism evidence="2 3">
    <name type="scientific">Actinomadura chibensis</name>
    <dbReference type="NCBI Taxonomy" id="392828"/>
    <lineage>
        <taxon>Bacteria</taxon>
        <taxon>Bacillati</taxon>
        <taxon>Actinomycetota</taxon>
        <taxon>Actinomycetes</taxon>
        <taxon>Streptosporangiales</taxon>
        <taxon>Thermomonosporaceae</taxon>
        <taxon>Actinomadura</taxon>
    </lineage>
</organism>
<evidence type="ECO:0000313" key="2">
    <source>
        <dbReference type="EMBL" id="TYB44991.1"/>
    </source>
</evidence>
<protein>
    <submittedName>
        <fullName evidence="2">ABC transporter substrate-binding protein</fullName>
    </submittedName>
</protein>
<dbReference type="RefSeq" id="WP_148344463.1">
    <property type="nucleotide sequence ID" value="NZ_VSFG01000004.1"/>
</dbReference>
<dbReference type="STRING" id="1220554.GCA_001552135_07251"/>
<sequence length="324" mass="32818">MKPSMPIGALLLAAASLTLTACGGGSGSGAYAGKSVCVDQYATATVTDELVKGIRGGLADAAGKGLKITVQNPNADTATEQTLAQTFLNNGCDVVVPVGTAAAQLMSTAIKDVPVVFAASSTPVDAKLVDSMGRPGGNVTGVADVIDPVPDIDAMRTLMPDLRTVGLVWKLGDPAGESQARQAREHLGKLGVRYIPATITNGSEVTQAAESLAHRVQAIEIPGDTTTLSAIGGLMKVADSAKIPVFGGTSEVVEAGGVLSSTYDYKVVGEHVARLVRAILDGADPATTPVVVPPTAGLDLNLTKLGTLGITVPESLKKSAVTTH</sequence>
<dbReference type="AlphaFoldDB" id="A0A5D0NLU7"/>
<name>A0A5D0NLU7_9ACTN</name>
<evidence type="ECO:0000256" key="1">
    <source>
        <dbReference type="SAM" id="SignalP"/>
    </source>
</evidence>
<reference evidence="2 3" key="1">
    <citation type="submission" date="2019-08" db="EMBL/GenBank/DDBJ databases">
        <title>Actinomadura sp. nov. CYP1-5 isolated from mountain soil.</title>
        <authorList>
            <person name="Songsumanus A."/>
            <person name="Kuncharoen N."/>
            <person name="Kudo T."/>
            <person name="Yuki M."/>
            <person name="Igarashi Y."/>
            <person name="Tanasupawat S."/>
        </authorList>
    </citation>
    <scope>NUCLEOTIDE SEQUENCE [LARGE SCALE GENOMIC DNA]</scope>
    <source>
        <strain evidence="2 3">JCM 14158</strain>
    </source>
</reference>
<dbReference type="Proteomes" id="UP000323380">
    <property type="component" value="Unassembled WGS sequence"/>
</dbReference>
<dbReference type="SUPFAM" id="SSF53822">
    <property type="entry name" value="Periplasmic binding protein-like I"/>
    <property type="match status" value="1"/>
</dbReference>
<comment type="caution">
    <text evidence="2">The sequence shown here is derived from an EMBL/GenBank/DDBJ whole genome shotgun (WGS) entry which is preliminary data.</text>
</comment>
<keyword evidence="3" id="KW-1185">Reference proteome</keyword>
<dbReference type="InterPro" id="IPR007487">
    <property type="entry name" value="ABC_transpt-TYRBP-like"/>
</dbReference>
<dbReference type="Gene3D" id="3.40.50.2300">
    <property type="match status" value="2"/>
</dbReference>
<accession>A0A5D0NLU7</accession>
<feature type="signal peptide" evidence="1">
    <location>
        <begin position="1"/>
        <end position="21"/>
    </location>
</feature>
<dbReference type="PROSITE" id="PS51257">
    <property type="entry name" value="PROKAR_LIPOPROTEIN"/>
    <property type="match status" value="1"/>
</dbReference>
<dbReference type="EMBL" id="VSFG01000004">
    <property type="protein sequence ID" value="TYB44991.1"/>
    <property type="molecule type" value="Genomic_DNA"/>
</dbReference>
<keyword evidence="1" id="KW-0732">Signal</keyword>
<dbReference type="PANTHER" id="PTHR35271:SF1">
    <property type="entry name" value="ABC TRANSPORTER, SUBSTRATE-BINDING LIPOPROTEIN"/>
    <property type="match status" value="1"/>
</dbReference>
<dbReference type="PANTHER" id="PTHR35271">
    <property type="entry name" value="ABC TRANSPORTER, SUBSTRATE-BINDING LIPOPROTEIN-RELATED"/>
    <property type="match status" value="1"/>
</dbReference>
<gene>
    <name evidence="2" type="ORF">FXF69_22980</name>
</gene>
<feature type="chain" id="PRO_5039649295" evidence="1">
    <location>
        <begin position="22"/>
        <end position="324"/>
    </location>
</feature>
<dbReference type="InterPro" id="IPR028082">
    <property type="entry name" value="Peripla_BP_I"/>
</dbReference>
<evidence type="ECO:0000313" key="3">
    <source>
        <dbReference type="Proteomes" id="UP000323380"/>
    </source>
</evidence>
<dbReference type="Pfam" id="PF04392">
    <property type="entry name" value="ABC_sub_bind"/>
    <property type="match status" value="1"/>
</dbReference>
<proteinExistence type="predicted"/>
<dbReference type="CDD" id="cd06325">
    <property type="entry name" value="PBP1_ABC_unchar_transporter"/>
    <property type="match status" value="1"/>
</dbReference>